<feature type="compositionally biased region" description="Basic and acidic residues" evidence="1">
    <location>
        <begin position="230"/>
        <end position="242"/>
    </location>
</feature>
<evidence type="ECO:0000256" key="1">
    <source>
        <dbReference type="SAM" id="MobiDB-lite"/>
    </source>
</evidence>
<evidence type="ECO:0000313" key="4">
    <source>
        <dbReference type="EMBL" id="KKB40992.1"/>
    </source>
</evidence>
<feature type="domain" description="M23ase beta-sheet core" evidence="3">
    <location>
        <begin position="115"/>
        <end position="215"/>
    </location>
</feature>
<comment type="caution">
    <text evidence="4">The sequence shown here is derived from an EMBL/GenBank/DDBJ whole genome shotgun (WGS) entry which is preliminary data.</text>
</comment>
<dbReference type="SUPFAM" id="SSF51261">
    <property type="entry name" value="Duplicated hybrid motif"/>
    <property type="match status" value="1"/>
</dbReference>
<dbReference type="InterPro" id="IPR011055">
    <property type="entry name" value="Dup_hybrid_motif"/>
</dbReference>
<dbReference type="CDD" id="cd12797">
    <property type="entry name" value="M23_peptidase"/>
    <property type="match status" value="1"/>
</dbReference>
<feature type="region of interest" description="Disordered" evidence="1">
    <location>
        <begin position="230"/>
        <end position="323"/>
    </location>
</feature>
<reference evidence="4" key="1">
    <citation type="submission" date="2015-02" db="EMBL/GenBank/DDBJ databases">
        <title>Genome Assembly of Bacillaceae bacterium MTCC 8252.</title>
        <authorList>
            <person name="Verma A."/>
            <person name="Khatri I."/>
            <person name="Mual P."/>
            <person name="Subramanian S."/>
            <person name="Krishnamurthi S."/>
        </authorList>
    </citation>
    <scope>NUCLEOTIDE SEQUENCE [LARGE SCALE GENOMIC DNA]</scope>
    <source>
        <strain evidence="4">MTCC 8252</strain>
    </source>
</reference>
<proteinExistence type="predicted"/>
<feature type="transmembrane region" description="Helical" evidence="2">
    <location>
        <begin position="21"/>
        <end position="43"/>
    </location>
</feature>
<dbReference type="OrthoDB" id="2050153at2"/>
<dbReference type="InterPro" id="IPR050570">
    <property type="entry name" value="Cell_wall_metabolism_enzyme"/>
</dbReference>
<organism evidence="4 5">
    <name type="scientific">Bacillus thermotolerans</name>
    <name type="common">Quasibacillus thermotolerans</name>
    <dbReference type="NCBI Taxonomy" id="1221996"/>
    <lineage>
        <taxon>Bacteria</taxon>
        <taxon>Bacillati</taxon>
        <taxon>Bacillota</taxon>
        <taxon>Bacilli</taxon>
        <taxon>Bacillales</taxon>
        <taxon>Bacillaceae</taxon>
        <taxon>Bacillus</taxon>
    </lineage>
</organism>
<dbReference type="Gene3D" id="2.70.70.10">
    <property type="entry name" value="Glucose Permease (Domain IIA)"/>
    <property type="match status" value="1"/>
</dbReference>
<keyword evidence="2" id="KW-0472">Membrane</keyword>
<feature type="compositionally biased region" description="Acidic residues" evidence="1">
    <location>
        <begin position="243"/>
        <end position="261"/>
    </location>
</feature>
<dbReference type="Proteomes" id="UP000031563">
    <property type="component" value="Unassembled WGS sequence"/>
</dbReference>
<accession>A0A0F5I739</accession>
<dbReference type="EMBL" id="JWIR02000025">
    <property type="protein sequence ID" value="KKB40992.1"/>
    <property type="molecule type" value="Genomic_DNA"/>
</dbReference>
<gene>
    <name evidence="4" type="ORF">QY95_01055</name>
</gene>
<name>A0A0F5I739_BACTR</name>
<dbReference type="Pfam" id="PF01551">
    <property type="entry name" value="Peptidase_M23"/>
    <property type="match status" value="1"/>
</dbReference>
<dbReference type="GO" id="GO:0004222">
    <property type="term" value="F:metalloendopeptidase activity"/>
    <property type="evidence" value="ECO:0007669"/>
    <property type="project" value="TreeGrafter"/>
</dbReference>
<dbReference type="PANTHER" id="PTHR21666">
    <property type="entry name" value="PEPTIDASE-RELATED"/>
    <property type="match status" value="1"/>
</dbReference>
<feature type="compositionally biased region" description="Acidic residues" evidence="1">
    <location>
        <begin position="273"/>
        <end position="308"/>
    </location>
</feature>
<dbReference type="InterPro" id="IPR016047">
    <property type="entry name" value="M23ase_b-sheet_dom"/>
</dbReference>
<protein>
    <submittedName>
        <fullName evidence="4">SpoIIQ-like protein</fullName>
    </submittedName>
</protein>
<keyword evidence="2" id="KW-1133">Transmembrane helix</keyword>
<evidence type="ECO:0000256" key="2">
    <source>
        <dbReference type="SAM" id="Phobius"/>
    </source>
</evidence>
<dbReference type="STRING" id="1221996.QY95_01055"/>
<sequence length="323" mass="35293">MREEEKKKASQKTKNLFKNRWMFPAVYLTSAALLISGIIWYQLADSGDEQVQEMQESATPFNEPAQPVQTSAAEQLALPMKDADESVIKTSFYEESASEKDQEASLVVYNNTYHPNTGIAYGTKEGKTFDVTAALSGKVTKVQENDSLLGNVITIEHANGVTTNYQSVQDIQVAKGDNVSQGQVIAKAGKSLFNEKAGVHLHFEVRDKNNVAINPLDAVAKSTADIAKMAKEAKAEEQKADTEAAEEETQEPAGESSEETSTEPSAEDPAGQEAEEGSVEQEEPAEPTEEESIELEESTEQTEESSIEEEPKQEQDSSTMESE</sequence>
<evidence type="ECO:0000313" key="5">
    <source>
        <dbReference type="Proteomes" id="UP000031563"/>
    </source>
</evidence>
<keyword evidence="2" id="KW-0812">Transmembrane</keyword>
<dbReference type="RefSeq" id="WP_040047427.1">
    <property type="nucleotide sequence ID" value="NZ_JWIR02000025.1"/>
</dbReference>
<dbReference type="AlphaFoldDB" id="A0A0F5I739"/>
<evidence type="ECO:0000259" key="3">
    <source>
        <dbReference type="Pfam" id="PF01551"/>
    </source>
</evidence>
<dbReference type="PANTHER" id="PTHR21666:SF291">
    <property type="entry name" value="STAGE II SPORULATION PROTEIN Q"/>
    <property type="match status" value="1"/>
</dbReference>
<keyword evidence="5" id="KW-1185">Reference proteome</keyword>